<proteinExistence type="predicted"/>
<evidence type="ECO:0000313" key="1">
    <source>
        <dbReference type="EMBL" id="TGK01053.1"/>
    </source>
</evidence>
<dbReference type="PANTHER" id="PTHR34846">
    <property type="entry name" value="4-CARBOXYMUCONOLACTONE DECARBOXYLASE FAMILY PROTEIN (AFU_ORTHOLOGUE AFUA_6G11590)"/>
    <property type="match status" value="1"/>
</dbReference>
<organism evidence="1 2">
    <name type="scientific">Leptospira semungkisensis</name>
    <dbReference type="NCBI Taxonomy" id="2484985"/>
    <lineage>
        <taxon>Bacteria</taxon>
        <taxon>Pseudomonadati</taxon>
        <taxon>Spirochaetota</taxon>
        <taxon>Spirochaetia</taxon>
        <taxon>Leptospirales</taxon>
        <taxon>Leptospiraceae</taxon>
        <taxon>Leptospira</taxon>
    </lineage>
</organism>
<protein>
    <submittedName>
        <fullName evidence="1">Carboxymuconolactone decarboxylase family protein</fullName>
    </submittedName>
</protein>
<comment type="caution">
    <text evidence="1">The sequence shown here is derived from an EMBL/GenBank/DDBJ whole genome shotgun (WGS) entry which is preliminary data.</text>
</comment>
<dbReference type="Proteomes" id="UP000297453">
    <property type="component" value="Unassembled WGS sequence"/>
</dbReference>
<dbReference type="AlphaFoldDB" id="A0A4R9FR95"/>
<dbReference type="InterPro" id="IPR029032">
    <property type="entry name" value="AhpD-like"/>
</dbReference>
<dbReference type="Gene3D" id="1.20.1290.10">
    <property type="entry name" value="AhpD-like"/>
    <property type="match status" value="1"/>
</dbReference>
<gene>
    <name evidence="1" type="ORF">EHO59_14155</name>
</gene>
<dbReference type="EMBL" id="RQEP01000018">
    <property type="protein sequence ID" value="TGK01053.1"/>
    <property type="molecule type" value="Genomic_DNA"/>
</dbReference>
<sequence>MRLQPIDKPKSILLKLAYIASKIQFGKVIAPLRFIYSRSTPIMMSSMKILSTEKKLSLPKEIKLKIRFFIAHLNECKFCSNLQDYISRKESKEFVEWKELSEYKQSSRFSNKEKALFSYLEEVTFTKKASDSTFETLRSYFSEKEIVEITWICATENYFNLLGKPLGLNSDEMVFSK</sequence>
<accession>A0A4R9FR95</accession>
<dbReference type="OrthoDB" id="331146at2"/>
<dbReference type="PANTHER" id="PTHR34846:SF10">
    <property type="entry name" value="CYTOPLASMIC PROTEIN"/>
    <property type="match status" value="1"/>
</dbReference>
<dbReference type="SUPFAM" id="SSF69118">
    <property type="entry name" value="AhpD-like"/>
    <property type="match status" value="1"/>
</dbReference>
<reference evidence="1" key="1">
    <citation type="journal article" date="2019" name="PLoS Negl. Trop. Dis.">
        <title>Revisiting the worldwide diversity of Leptospira species in the environment.</title>
        <authorList>
            <person name="Vincent A.T."/>
            <person name="Schiettekatte O."/>
            <person name="Bourhy P."/>
            <person name="Veyrier F.J."/>
            <person name="Picardeau M."/>
        </authorList>
    </citation>
    <scope>NUCLEOTIDE SEQUENCE [LARGE SCALE GENOMIC DNA]</scope>
    <source>
        <strain evidence="1">SSS9</strain>
    </source>
</reference>
<name>A0A4R9FR95_9LEPT</name>
<keyword evidence="2" id="KW-1185">Reference proteome</keyword>
<dbReference type="RefSeq" id="WP_135589075.1">
    <property type="nucleotide sequence ID" value="NZ_RQEP01000018.1"/>
</dbReference>
<evidence type="ECO:0000313" key="2">
    <source>
        <dbReference type="Proteomes" id="UP000297453"/>
    </source>
</evidence>